<dbReference type="STRING" id="1817824.A2751_04665"/>
<name>A0A1F5NNJ6_9BACT</name>
<dbReference type="PIRSF" id="PIRSF004749">
    <property type="entry name" value="Pep_def"/>
    <property type="match status" value="1"/>
</dbReference>
<dbReference type="PANTHER" id="PTHR10458:SF22">
    <property type="entry name" value="PEPTIDE DEFORMYLASE"/>
    <property type="match status" value="1"/>
</dbReference>
<gene>
    <name evidence="2" type="primary">def</name>
    <name evidence="3" type="ORF">A2751_04665</name>
</gene>
<dbReference type="CDD" id="cd00487">
    <property type="entry name" value="Pep_deformylase"/>
    <property type="match status" value="1"/>
</dbReference>
<keyword evidence="2" id="KW-0378">Hydrolase</keyword>
<dbReference type="GO" id="GO:0042586">
    <property type="term" value="F:peptide deformylase activity"/>
    <property type="evidence" value="ECO:0007669"/>
    <property type="project" value="UniProtKB-UniRule"/>
</dbReference>
<evidence type="ECO:0000256" key="1">
    <source>
        <dbReference type="ARBA" id="ARBA00010759"/>
    </source>
</evidence>
<feature type="binding site" evidence="2">
    <location>
        <position position="96"/>
    </location>
    <ligand>
        <name>Fe cation</name>
        <dbReference type="ChEBI" id="CHEBI:24875"/>
    </ligand>
</feature>
<dbReference type="EC" id="3.5.1.88" evidence="2"/>
<feature type="binding site" evidence="2">
    <location>
        <position position="142"/>
    </location>
    <ligand>
        <name>Fe cation</name>
        <dbReference type="ChEBI" id="CHEBI:24875"/>
    </ligand>
</feature>
<dbReference type="Proteomes" id="UP000176864">
    <property type="component" value="Unassembled WGS sequence"/>
</dbReference>
<keyword evidence="2" id="KW-0408">Iron</keyword>
<evidence type="ECO:0000313" key="4">
    <source>
        <dbReference type="Proteomes" id="UP000176864"/>
    </source>
</evidence>
<dbReference type="NCBIfam" id="TIGR00079">
    <property type="entry name" value="pept_deformyl"/>
    <property type="match status" value="1"/>
</dbReference>
<dbReference type="GO" id="GO:0046872">
    <property type="term" value="F:metal ion binding"/>
    <property type="evidence" value="ECO:0007669"/>
    <property type="project" value="UniProtKB-KW"/>
</dbReference>
<dbReference type="Pfam" id="PF01327">
    <property type="entry name" value="Pep_deformylase"/>
    <property type="match status" value="1"/>
</dbReference>
<comment type="cofactor">
    <cofactor evidence="2">
        <name>Fe(2+)</name>
        <dbReference type="ChEBI" id="CHEBI:29033"/>
    </cofactor>
    <text evidence="2">Binds 1 Fe(2+) ion.</text>
</comment>
<organism evidence="3 4">
    <name type="scientific">Candidatus Doudnabacteria bacterium RIFCSPHIGHO2_01_FULL_46_14</name>
    <dbReference type="NCBI Taxonomy" id="1817824"/>
    <lineage>
        <taxon>Bacteria</taxon>
        <taxon>Candidatus Doudnaibacteriota</taxon>
    </lineage>
</organism>
<dbReference type="PANTHER" id="PTHR10458">
    <property type="entry name" value="PEPTIDE DEFORMYLASE"/>
    <property type="match status" value="1"/>
</dbReference>
<dbReference type="GO" id="GO:0006412">
    <property type="term" value="P:translation"/>
    <property type="evidence" value="ECO:0007669"/>
    <property type="project" value="UniProtKB-UniRule"/>
</dbReference>
<dbReference type="PRINTS" id="PR01576">
    <property type="entry name" value="PDEFORMYLASE"/>
</dbReference>
<comment type="catalytic activity">
    <reaction evidence="2">
        <text>N-terminal N-formyl-L-methionyl-[peptide] + H2O = N-terminal L-methionyl-[peptide] + formate</text>
        <dbReference type="Rhea" id="RHEA:24420"/>
        <dbReference type="Rhea" id="RHEA-COMP:10639"/>
        <dbReference type="Rhea" id="RHEA-COMP:10640"/>
        <dbReference type="ChEBI" id="CHEBI:15377"/>
        <dbReference type="ChEBI" id="CHEBI:15740"/>
        <dbReference type="ChEBI" id="CHEBI:49298"/>
        <dbReference type="ChEBI" id="CHEBI:64731"/>
        <dbReference type="EC" id="3.5.1.88"/>
    </reaction>
</comment>
<dbReference type="EMBL" id="MFEK01000006">
    <property type="protein sequence ID" value="OGE79255.1"/>
    <property type="molecule type" value="Genomic_DNA"/>
</dbReference>
<feature type="binding site" evidence="2">
    <location>
        <position position="138"/>
    </location>
    <ligand>
        <name>Fe cation</name>
        <dbReference type="ChEBI" id="CHEBI:24875"/>
    </ligand>
</feature>
<accession>A0A1F5NNJ6</accession>
<comment type="caution">
    <text evidence="3">The sequence shown here is derived from an EMBL/GenBank/DDBJ whole genome shotgun (WGS) entry which is preliminary data.</text>
</comment>
<dbReference type="AlphaFoldDB" id="A0A1F5NNJ6"/>
<dbReference type="SUPFAM" id="SSF56420">
    <property type="entry name" value="Peptide deformylase"/>
    <property type="match status" value="1"/>
</dbReference>
<feature type="active site" evidence="2">
    <location>
        <position position="139"/>
    </location>
</feature>
<proteinExistence type="inferred from homology"/>
<evidence type="ECO:0000256" key="2">
    <source>
        <dbReference type="HAMAP-Rule" id="MF_00163"/>
    </source>
</evidence>
<reference evidence="3 4" key="1">
    <citation type="journal article" date="2016" name="Nat. Commun.">
        <title>Thousands of microbial genomes shed light on interconnected biogeochemical processes in an aquifer system.</title>
        <authorList>
            <person name="Anantharaman K."/>
            <person name="Brown C.T."/>
            <person name="Hug L.A."/>
            <person name="Sharon I."/>
            <person name="Castelle C.J."/>
            <person name="Probst A.J."/>
            <person name="Thomas B.C."/>
            <person name="Singh A."/>
            <person name="Wilkins M.J."/>
            <person name="Karaoz U."/>
            <person name="Brodie E.L."/>
            <person name="Williams K.H."/>
            <person name="Hubbard S.S."/>
            <person name="Banfield J.F."/>
        </authorList>
    </citation>
    <scope>NUCLEOTIDE SEQUENCE [LARGE SCALE GENOMIC DNA]</scope>
</reference>
<keyword evidence="2" id="KW-0648">Protein biosynthesis</keyword>
<comment type="similarity">
    <text evidence="1 2">Belongs to the polypeptide deformylase family.</text>
</comment>
<dbReference type="NCBIfam" id="NF001159">
    <property type="entry name" value="PRK00150.1-3"/>
    <property type="match status" value="1"/>
</dbReference>
<dbReference type="HAMAP" id="MF_00163">
    <property type="entry name" value="Pep_deformylase"/>
    <property type="match status" value="1"/>
</dbReference>
<keyword evidence="2" id="KW-0479">Metal-binding</keyword>
<dbReference type="Gene3D" id="3.90.45.10">
    <property type="entry name" value="Peptide deformylase"/>
    <property type="match status" value="1"/>
</dbReference>
<protein>
    <recommendedName>
        <fullName evidence="2">Peptide deformylase</fullName>
        <shortName evidence="2">PDF</shortName>
        <ecNumber evidence="2">3.5.1.88</ecNumber>
    </recommendedName>
    <alternativeName>
        <fullName evidence="2">Polypeptide deformylase</fullName>
    </alternativeName>
</protein>
<dbReference type="InterPro" id="IPR036821">
    <property type="entry name" value="Peptide_deformylase_sf"/>
</dbReference>
<sequence length="154" mass="16951">MPKTLRLHTLSQDEAILRAPNIELTFPLSKDVLELIEDMKVTVKKAPGIGLAAPQVGANLMLAIIHLEEFGIEAFALINPKVISRSIKKTAMEEGCLSIPKVFGQVKRPAKVEVTGYTQEGRKVHIKGGKLLAKVLQHEIDHLNGILIADKFEK</sequence>
<evidence type="ECO:0000313" key="3">
    <source>
        <dbReference type="EMBL" id="OGE79255.1"/>
    </source>
</evidence>
<dbReference type="InterPro" id="IPR023635">
    <property type="entry name" value="Peptide_deformylase"/>
</dbReference>
<comment type="function">
    <text evidence="2">Removes the formyl group from the N-terminal Met of newly synthesized proteins. Requires at least a dipeptide for an efficient rate of reaction. N-terminal L-methionine is a prerequisite for activity but the enzyme has broad specificity at other positions.</text>
</comment>